<dbReference type="InterPro" id="IPR018244">
    <property type="entry name" value="Allrgn_V5/Tpx1_CS"/>
</dbReference>
<comment type="caution">
    <text evidence="5">The sequence shown here is derived from an EMBL/GenBank/DDBJ whole genome shotgun (WGS) entry which is preliminary data.</text>
</comment>
<keyword evidence="6" id="KW-1185">Reference proteome</keyword>
<dbReference type="Proteomes" id="UP001168972">
    <property type="component" value="Unassembled WGS sequence"/>
</dbReference>
<keyword evidence="3" id="KW-1015">Disulfide bond</keyword>
<dbReference type="PROSITE" id="PS01009">
    <property type="entry name" value="CRISP_1"/>
    <property type="match status" value="1"/>
</dbReference>
<protein>
    <recommendedName>
        <fullName evidence="4">SCP domain-containing protein</fullName>
    </recommendedName>
</protein>
<feature type="domain" description="SCP" evidence="4">
    <location>
        <begin position="219"/>
        <end position="375"/>
    </location>
</feature>
<evidence type="ECO:0000256" key="3">
    <source>
        <dbReference type="ARBA" id="ARBA00023157"/>
    </source>
</evidence>
<reference evidence="5" key="1">
    <citation type="journal article" date="2023" name="bioRxiv">
        <title>Scaffold-level genome assemblies of two parasitoid biocontrol wasps reveal the parthenogenesis mechanism and an associated novel virus.</title>
        <authorList>
            <person name="Inwood S."/>
            <person name="Skelly J."/>
            <person name="Guhlin J."/>
            <person name="Harrop T."/>
            <person name="Goldson S."/>
            <person name="Dearden P."/>
        </authorList>
    </citation>
    <scope>NUCLEOTIDE SEQUENCE</scope>
    <source>
        <strain evidence="5">Lincoln</strain>
        <tissue evidence="5">Whole body</tissue>
    </source>
</reference>
<dbReference type="SUPFAM" id="SSF55797">
    <property type="entry name" value="PR-1-like"/>
    <property type="match status" value="2"/>
</dbReference>
<dbReference type="AlphaFoldDB" id="A0AA39KIA8"/>
<evidence type="ECO:0000313" key="5">
    <source>
        <dbReference type="EMBL" id="KAK0162669.1"/>
    </source>
</evidence>
<accession>A0AA39KIA8</accession>
<sequence>MMKTGGISCQDKQTILDEHNRLRQLVALGQIHGQPGAENMMEMVWDDELAATAQQWADSCAESHDTSRHVRRFAVGQNIATTWTTKPPGPYEADPNWRRQIAGWFSEVQYYRSGFSRATGHYTQLVWGNTYMVGCGFSFYYDPARGYTKNYVCNYGPSGNLLGYRAYQFGHPSCNIYGMTYSNKYAGLCSKGGYYHLGALSLSNCPEEGIIESNEIDCDLKREIVATHNEFRQKIAQGLVPNQPPAVNMQEMYWDDELARRAQQWSHYCTFSHSNPINRFDGRFNEVGENLGQTKSKILSQKKDFNKHIIKWFNEHEKFNYGPIVKSNLSISGHYTQLASANTYMIGCGFSRFRINNIYYRLYICHYGPSGNKIDEPPYEAGNRDCKDELEPSKLYPNLCTRRDSPSQLNCLTVNITTTVKPEITTTPQRISTGQRFLDLLPDNRDIINSECKHCKPFADILRDDKITNNIRIEKMFNLILFNSWKLHE</sequence>
<dbReference type="InterPro" id="IPR001283">
    <property type="entry name" value="CRISP-related"/>
</dbReference>
<dbReference type="InterPro" id="IPR035940">
    <property type="entry name" value="CAP_sf"/>
</dbReference>
<proteinExistence type="predicted"/>
<name>A0AA39KIA8_MICHY</name>
<feature type="domain" description="SCP" evidence="4">
    <location>
        <begin position="10"/>
        <end position="163"/>
    </location>
</feature>
<evidence type="ECO:0000256" key="1">
    <source>
        <dbReference type="ARBA" id="ARBA00004613"/>
    </source>
</evidence>
<organism evidence="5 6">
    <name type="scientific">Microctonus hyperodae</name>
    <name type="common">Parasitoid wasp</name>
    <dbReference type="NCBI Taxonomy" id="165561"/>
    <lineage>
        <taxon>Eukaryota</taxon>
        <taxon>Metazoa</taxon>
        <taxon>Ecdysozoa</taxon>
        <taxon>Arthropoda</taxon>
        <taxon>Hexapoda</taxon>
        <taxon>Insecta</taxon>
        <taxon>Pterygota</taxon>
        <taxon>Neoptera</taxon>
        <taxon>Endopterygota</taxon>
        <taxon>Hymenoptera</taxon>
        <taxon>Apocrita</taxon>
        <taxon>Ichneumonoidea</taxon>
        <taxon>Braconidae</taxon>
        <taxon>Euphorinae</taxon>
        <taxon>Microctonus</taxon>
    </lineage>
</organism>
<dbReference type="SMART" id="SM00198">
    <property type="entry name" value="SCP"/>
    <property type="match status" value="2"/>
</dbReference>
<comment type="subcellular location">
    <subcellularLocation>
        <location evidence="1">Secreted</location>
    </subcellularLocation>
</comment>
<keyword evidence="2" id="KW-0964">Secreted</keyword>
<reference evidence="5" key="2">
    <citation type="submission" date="2023-03" db="EMBL/GenBank/DDBJ databases">
        <authorList>
            <person name="Inwood S.N."/>
            <person name="Skelly J.G."/>
            <person name="Guhlin J."/>
            <person name="Harrop T.W.R."/>
            <person name="Goldson S.G."/>
            <person name="Dearden P.K."/>
        </authorList>
    </citation>
    <scope>NUCLEOTIDE SEQUENCE</scope>
    <source>
        <strain evidence="5">Lincoln</strain>
        <tissue evidence="5">Whole body</tissue>
    </source>
</reference>
<dbReference type="PANTHER" id="PTHR10334">
    <property type="entry name" value="CYSTEINE-RICH SECRETORY PROTEIN-RELATED"/>
    <property type="match status" value="1"/>
</dbReference>
<dbReference type="InterPro" id="IPR002413">
    <property type="entry name" value="V5_allergen-like"/>
</dbReference>
<dbReference type="PRINTS" id="PR00838">
    <property type="entry name" value="V5ALLERGEN"/>
</dbReference>
<dbReference type="Gene3D" id="3.40.33.10">
    <property type="entry name" value="CAP"/>
    <property type="match status" value="2"/>
</dbReference>
<dbReference type="EMBL" id="JAQQBR010001833">
    <property type="protein sequence ID" value="KAK0162669.1"/>
    <property type="molecule type" value="Genomic_DNA"/>
</dbReference>
<evidence type="ECO:0000313" key="6">
    <source>
        <dbReference type="Proteomes" id="UP001168972"/>
    </source>
</evidence>
<dbReference type="GO" id="GO:0005576">
    <property type="term" value="C:extracellular region"/>
    <property type="evidence" value="ECO:0007669"/>
    <property type="project" value="UniProtKB-SubCell"/>
</dbReference>
<dbReference type="CDD" id="cd05380">
    <property type="entry name" value="CAP_euk"/>
    <property type="match status" value="2"/>
</dbReference>
<dbReference type="Pfam" id="PF00188">
    <property type="entry name" value="CAP"/>
    <property type="match status" value="2"/>
</dbReference>
<evidence type="ECO:0000256" key="2">
    <source>
        <dbReference type="ARBA" id="ARBA00022525"/>
    </source>
</evidence>
<gene>
    <name evidence="5" type="ORF">PV327_006427</name>
</gene>
<dbReference type="InterPro" id="IPR014044">
    <property type="entry name" value="CAP_dom"/>
</dbReference>
<dbReference type="PRINTS" id="PR00837">
    <property type="entry name" value="V5TPXLIKE"/>
</dbReference>
<evidence type="ECO:0000259" key="4">
    <source>
        <dbReference type="SMART" id="SM00198"/>
    </source>
</evidence>